<evidence type="ECO:0000256" key="2">
    <source>
        <dbReference type="ARBA" id="ARBA00023015"/>
    </source>
</evidence>
<organism evidence="6 7">
    <name type="scientific">Ramlibacter pinisoli</name>
    <dbReference type="NCBI Taxonomy" id="2682844"/>
    <lineage>
        <taxon>Bacteria</taxon>
        <taxon>Pseudomonadati</taxon>
        <taxon>Pseudomonadota</taxon>
        <taxon>Betaproteobacteria</taxon>
        <taxon>Burkholderiales</taxon>
        <taxon>Comamonadaceae</taxon>
        <taxon>Ramlibacter</taxon>
    </lineage>
</organism>
<accession>A0A6N8IVB1</accession>
<dbReference type="InterPro" id="IPR036388">
    <property type="entry name" value="WH-like_DNA-bd_sf"/>
</dbReference>
<evidence type="ECO:0000256" key="1">
    <source>
        <dbReference type="ARBA" id="ARBA00009437"/>
    </source>
</evidence>
<dbReference type="Pfam" id="PF03466">
    <property type="entry name" value="LysR_substrate"/>
    <property type="match status" value="1"/>
</dbReference>
<evidence type="ECO:0000313" key="6">
    <source>
        <dbReference type="EMBL" id="MVQ30505.1"/>
    </source>
</evidence>
<comment type="caution">
    <text evidence="6">The sequence shown here is derived from an EMBL/GenBank/DDBJ whole genome shotgun (WGS) entry which is preliminary data.</text>
</comment>
<gene>
    <name evidence="6" type="ORF">GON04_13670</name>
</gene>
<evidence type="ECO:0000256" key="4">
    <source>
        <dbReference type="ARBA" id="ARBA00023163"/>
    </source>
</evidence>
<dbReference type="PROSITE" id="PS50931">
    <property type="entry name" value="HTH_LYSR"/>
    <property type="match status" value="1"/>
</dbReference>
<dbReference type="Gene3D" id="3.40.190.290">
    <property type="match status" value="1"/>
</dbReference>
<feature type="domain" description="HTH lysR-type" evidence="5">
    <location>
        <begin position="3"/>
        <end position="59"/>
    </location>
</feature>
<sequence length="318" mass="33770">MVPSLREIRLFVAVYEEQSFTAAAVREHATQSGVSQHIKNLEDRLGVQLLDRQKGVRPTPAGSAYYLRCLEVLKAHALARRTLDEFSAGLSGEVVVGLMPTMTRSIVAPAVQAFGARHPNVHVRIVEAYSAVLTNALRAGELDFAIVPRPGGGATGIRATLFARTPEFLVSAPGGPLVHGAPVRLADLQGLRLVVPGEANARRPLLEQYFASHGVAVAARLEFDTMLGTLDLVARSDWRAVLPGVFVSRDVASGAFTLNPLANPALLLDLVLIEPERQPLSAAAAAFLDALREVTDAANLVAVRMADGGADAAADQRA</sequence>
<name>A0A6N8IVB1_9BURK</name>
<dbReference type="InterPro" id="IPR050950">
    <property type="entry name" value="HTH-type_LysR_regulators"/>
</dbReference>
<evidence type="ECO:0000259" key="5">
    <source>
        <dbReference type="PROSITE" id="PS50931"/>
    </source>
</evidence>
<dbReference type="Gene3D" id="1.10.10.10">
    <property type="entry name" value="Winged helix-like DNA-binding domain superfamily/Winged helix DNA-binding domain"/>
    <property type="match status" value="1"/>
</dbReference>
<dbReference type="GO" id="GO:0005829">
    <property type="term" value="C:cytosol"/>
    <property type="evidence" value="ECO:0007669"/>
    <property type="project" value="TreeGrafter"/>
</dbReference>
<keyword evidence="3" id="KW-0238">DNA-binding</keyword>
<dbReference type="Proteomes" id="UP000469385">
    <property type="component" value="Unassembled WGS sequence"/>
</dbReference>
<dbReference type="RefSeq" id="WP_157398634.1">
    <property type="nucleotide sequence ID" value="NZ_WSEL01000006.1"/>
</dbReference>
<keyword evidence="2" id="KW-0805">Transcription regulation</keyword>
<dbReference type="InterPro" id="IPR000847">
    <property type="entry name" value="LysR_HTH_N"/>
</dbReference>
<proteinExistence type="inferred from homology"/>
<dbReference type="SUPFAM" id="SSF53850">
    <property type="entry name" value="Periplasmic binding protein-like II"/>
    <property type="match status" value="1"/>
</dbReference>
<dbReference type="GO" id="GO:0003677">
    <property type="term" value="F:DNA binding"/>
    <property type="evidence" value="ECO:0007669"/>
    <property type="project" value="UniProtKB-KW"/>
</dbReference>
<dbReference type="AlphaFoldDB" id="A0A6N8IVB1"/>
<dbReference type="InterPro" id="IPR005119">
    <property type="entry name" value="LysR_subst-bd"/>
</dbReference>
<protein>
    <submittedName>
        <fullName evidence="6">LysR family transcriptional regulator</fullName>
    </submittedName>
</protein>
<dbReference type="PANTHER" id="PTHR30419">
    <property type="entry name" value="HTH-TYPE TRANSCRIPTIONAL REGULATOR YBHD"/>
    <property type="match status" value="1"/>
</dbReference>
<dbReference type="SUPFAM" id="SSF46785">
    <property type="entry name" value="Winged helix' DNA-binding domain"/>
    <property type="match status" value="1"/>
</dbReference>
<dbReference type="InterPro" id="IPR036390">
    <property type="entry name" value="WH_DNA-bd_sf"/>
</dbReference>
<dbReference type="EMBL" id="WSEL01000006">
    <property type="protein sequence ID" value="MVQ30505.1"/>
    <property type="molecule type" value="Genomic_DNA"/>
</dbReference>
<dbReference type="GO" id="GO:0003700">
    <property type="term" value="F:DNA-binding transcription factor activity"/>
    <property type="evidence" value="ECO:0007669"/>
    <property type="project" value="InterPro"/>
</dbReference>
<keyword evidence="7" id="KW-1185">Reference proteome</keyword>
<keyword evidence="4" id="KW-0804">Transcription</keyword>
<reference evidence="6 7" key="1">
    <citation type="submission" date="2019-12" db="EMBL/GenBank/DDBJ databases">
        <authorList>
            <person name="Huq M.A."/>
        </authorList>
    </citation>
    <scope>NUCLEOTIDE SEQUENCE [LARGE SCALE GENOMIC DNA]</scope>
    <source>
        <strain evidence="6 7">MAH-25</strain>
    </source>
</reference>
<dbReference type="Pfam" id="PF00126">
    <property type="entry name" value="HTH_1"/>
    <property type="match status" value="1"/>
</dbReference>
<comment type="similarity">
    <text evidence="1">Belongs to the LysR transcriptional regulatory family.</text>
</comment>
<evidence type="ECO:0000256" key="3">
    <source>
        <dbReference type="ARBA" id="ARBA00023125"/>
    </source>
</evidence>
<dbReference type="FunFam" id="1.10.10.10:FF:000001">
    <property type="entry name" value="LysR family transcriptional regulator"/>
    <property type="match status" value="1"/>
</dbReference>
<evidence type="ECO:0000313" key="7">
    <source>
        <dbReference type="Proteomes" id="UP000469385"/>
    </source>
</evidence>
<dbReference type="PRINTS" id="PR00039">
    <property type="entry name" value="HTHLYSR"/>
</dbReference>